<organism evidence="8 9">
    <name type="scientific">Paenibacillus sepulcri</name>
    <dbReference type="NCBI Taxonomy" id="359917"/>
    <lineage>
        <taxon>Bacteria</taxon>
        <taxon>Bacillati</taxon>
        <taxon>Bacillota</taxon>
        <taxon>Bacilli</taxon>
        <taxon>Bacillales</taxon>
        <taxon>Paenibacillaceae</taxon>
        <taxon>Paenibacillus</taxon>
    </lineage>
</organism>
<keyword evidence="9" id="KW-1185">Reference proteome</keyword>
<protein>
    <submittedName>
        <fullName evidence="8">FAD-dependent oxidoreductase</fullName>
    </submittedName>
</protein>
<evidence type="ECO:0000256" key="1">
    <source>
        <dbReference type="ARBA" id="ARBA00001974"/>
    </source>
</evidence>
<feature type="non-terminal residue" evidence="8">
    <location>
        <position position="1"/>
    </location>
</feature>
<reference evidence="8 9" key="1">
    <citation type="submission" date="2021-07" db="EMBL/GenBank/DDBJ databases">
        <title>Paenibacillus radiodurans sp. nov., isolated from the southeastern edge of Tengger Desert.</title>
        <authorList>
            <person name="Zhang G."/>
        </authorList>
    </citation>
    <scope>NUCLEOTIDE SEQUENCE [LARGE SCALE GENOMIC DNA]</scope>
    <source>
        <strain evidence="8 9">CCM 7311</strain>
    </source>
</reference>
<proteinExistence type="inferred from homology"/>
<feature type="domain" description="FAD/NAD(P)-binding" evidence="7">
    <location>
        <begin position="10"/>
        <end position="178"/>
    </location>
</feature>
<keyword evidence="4" id="KW-0274">FAD</keyword>
<dbReference type="Proteomes" id="UP001519887">
    <property type="component" value="Unassembled WGS sequence"/>
</dbReference>
<dbReference type="Pfam" id="PF07992">
    <property type="entry name" value="Pyr_redox_2"/>
    <property type="match status" value="1"/>
</dbReference>
<sequence length="317" mass="33259">LPGLPADPAQVMTSDDALVMEQLPASILIIGGGVIGVEWASMLIDFGVEVTLVETAARLLPGEDAEVSAELTKQLGKRGVRILTGIQLKLDTYTYKDGQASLEADTGEGKVILAAEKLLVSVGRQANIEGIGLENTDIQLNKDVIRVNGNFQTTEPHIYAVGDVNGGLQLAHAAAHEAMVAVEHLLGNKPSGTAHAQIPRAIYSHPEIASIGLTEEEARRQGHDIKIGKIPFQAIGKALILGEPGGFAKVIADKKTNDIIGVHLVGPHATDLLSEASLALLMDAAPWEVGQVIHPHPTLSEALGEAMLAVDGNATVI</sequence>
<evidence type="ECO:0000313" key="9">
    <source>
        <dbReference type="Proteomes" id="UP001519887"/>
    </source>
</evidence>
<evidence type="ECO:0000256" key="4">
    <source>
        <dbReference type="ARBA" id="ARBA00022827"/>
    </source>
</evidence>
<evidence type="ECO:0000256" key="3">
    <source>
        <dbReference type="ARBA" id="ARBA00022630"/>
    </source>
</evidence>
<accession>A0ABS7CF06</accession>
<dbReference type="SUPFAM" id="SSF55424">
    <property type="entry name" value="FAD/NAD-linked reductases, dimerisation (C-terminal) domain"/>
    <property type="match status" value="1"/>
</dbReference>
<evidence type="ECO:0000259" key="6">
    <source>
        <dbReference type="Pfam" id="PF02852"/>
    </source>
</evidence>
<dbReference type="InterPro" id="IPR016156">
    <property type="entry name" value="FAD/NAD-linked_Rdtase_dimer_sf"/>
</dbReference>
<dbReference type="InterPro" id="IPR050151">
    <property type="entry name" value="Class-I_Pyr_Nuc-Dis_Oxidored"/>
</dbReference>
<name>A0ABS7CF06_9BACL</name>
<evidence type="ECO:0000313" key="8">
    <source>
        <dbReference type="EMBL" id="MBW7459512.1"/>
    </source>
</evidence>
<feature type="domain" description="Pyridine nucleotide-disulphide oxidoreductase dimerisation" evidence="6">
    <location>
        <begin position="198"/>
        <end position="306"/>
    </location>
</feature>
<dbReference type="InterPro" id="IPR004099">
    <property type="entry name" value="Pyr_nucl-diS_OxRdtase_dimer"/>
</dbReference>
<comment type="cofactor">
    <cofactor evidence="1">
        <name>FAD</name>
        <dbReference type="ChEBI" id="CHEBI:57692"/>
    </cofactor>
</comment>
<evidence type="ECO:0000259" key="7">
    <source>
        <dbReference type="Pfam" id="PF07992"/>
    </source>
</evidence>
<dbReference type="Pfam" id="PF02852">
    <property type="entry name" value="Pyr_redox_dim"/>
    <property type="match status" value="1"/>
</dbReference>
<dbReference type="PANTHER" id="PTHR22912:SF217">
    <property type="entry name" value="DIHYDROLIPOYL DEHYDROGENASE"/>
    <property type="match status" value="1"/>
</dbReference>
<gene>
    <name evidence="8" type="ORF">K0U00_36190</name>
</gene>
<dbReference type="Gene3D" id="3.50.50.60">
    <property type="entry name" value="FAD/NAD(P)-binding domain"/>
    <property type="match status" value="2"/>
</dbReference>
<dbReference type="EMBL" id="JAHZIK010001680">
    <property type="protein sequence ID" value="MBW7459512.1"/>
    <property type="molecule type" value="Genomic_DNA"/>
</dbReference>
<keyword evidence="5" id="KW-0520">NAD</keyword>
<dbReference type="InterPro" id="IPR036188">
    <property type="entry name" value="FAD/NAD-bd_sf"/>
</dbReference>
<dbReference type="Gene3D" id="3.30.390.30">
    <property type="match status" value="1"/>
</dbReference>
<comment type="similarity">
    <text evidence="2">Belongs to the class-I pyridine nucleotide-disulfide oxidoreductase family.</text>
</comment>
<dbReference type="SUPFAM" id="SSF51905">
    <property type="entry name" value="FAD/NAD(P)-binding domain"/>
    <property type="match status" value="1"/>
</dbReference>
<dbReference type="PRINTS" id="PR00411">
    <property type="entry name" value="PNDRDTASEI"/>
</dbReference>
<comment type="caution">
    <text evidence="8">The sequence shown here is derived from an EMBL/GenBank/DDBJ whole genome shotgun (WGS) entry which is preliminary data.</text>
</comment>
<dbReference type="InterPro" id="IPR023753">
    <property type="entry name" value="FAD/NAD-binding_dom"/>
</dbReference>
<keyword evidence="3" id="KW-0285">Flavoprotein</keyword>
<dbReference type="PANTHER" id="PTHR22912">
    <property type="entry name" value="DISULFIDE OXIDOREDUCTASE"/>
    <property type="match status" value="1"/>
</dbReference>
<evidence type="ECO:0000256" key="5">
    <source>
        <dbReference type="ARBA" id="ARBA00023027"/>
    </source>
</evidence>
<dbReference type="PRINTS" id="PR00368">
    <property type="entry name" value="FADPNR"/>
</dbReference>
<evidence type="ECO:0000256" key="2">
    <source>
        <dbReference type="ARBA" id="ARBA00007532"/>
    </source>
</evidence>